<reference evidence="2" key="1">
    <citation type="submission" date="2016-10" db="EMBL/GenBank/DDBJ databases">
        <authorList>
            <person name="Varghese N."/>
            <person name="Submissions S."/>
        </authorList>
    </citation>
    <scope>NUCLEOTIDE SEQUENCE [LARGE SCALE GENOMIC DNA]</scope>
    <source>
        <strain evidence="2">OR362-8,ATCC BAA-1266,JCM 13504</strain>
    </source>
</reference>
<evidence type="ECO:0000313" key="2">
    <source>
        <dbReference type="Proteomes" id="UP000199029"/>
    </source>
</evidence>
<evidence type="ECO:0000313" key="1">
    <source>
        <dbReference type="EMBL" id="SFQ74120.1"/>
    </source>
</evidence>
<proteinExistence type="predicted"/>
<dbReference type="Proteomes" id="UP000199029">
    <property type="component" value="Unassembled WGS sequence"/>
</dbReference>
<dbReference type="EMBL" id="FOXS01000006">
    <property type="protein sequence ID" value="SFQ74120.1"/>
    <property type="molecule type" value="Genomic_DNA"/>
</dbReference>
<keyword evidence="2" id="KW-1185">Reference proteome</keyword>
<accession>A0A1I6AZN2</accession>
<dbReference type="AlphaFoldDB" id="A0A1I6AZN2"/>
<gene>
    <name evidence="1" type="ORF">SAMN04515668_4092</name>
</gene>
<dbReference type="OrthoDB" id="886772at2"/>
<name>A0A1I6AZN2_HYMAR</name>
<protein>
    <submittedName>
        <fullName evidence="1">Uncharacterized protein</fullName>
    </submittedName>
</protein>
<sequence>MQLSFNLLSQPVAEVKLTARSVVRPALLGLIAVVGAGIGSPAQAQQTQPVHVTQPDAESLRIRINNSTGKPAVLRVVNLTKGNTILYEIHREPAYGTLLKFNTLSSGRYAVVLSVGPNRYRYNVQVDSQKPGGTTIAVSETMSRRVESGLATASL</sequence>
<organism evidence="1 2">
    <name type="scientific">Hymenobacter arizonensis</name>
    <name type="common">Siccationidurans arizonensis</name>
    <dbReference type="NCBI Taxonomy" id="1227077"/>
    <lineage>
        <taxon>Bacteria</taxon>
        <taxon>Pseudomonadati</taxon>
        <taxon>Bacteroidota</taxon>
        <taxon>Cytophagia</taxon>
        <taxon>Cytophagales</taxon>
        <taxon>Hymenobacteraceae</taxon>
        <taxon>Hymenobacter</taxon>
    </lineage>
</organism>
<dbReference type="RefSeq" id="WP_092677670.1">
    <property type="nucleotide sequence ID" value="NZ_FOXS01000006.1"/>
</dbReference>